<evidence type="ECO:0000313" key="2">
    <source>
        <dbReference type="EMBL" id="MBP1295774.1"/>
    </source>
</evidence>
<dbReference type="Proteomes" id="UP000673383">
    <property type="component" value="Unassembled WGS sequence"/>
</dbReference>
<evidence type="ECO:0000256" key="1">
    <source>
        <dbReference type="SAM" id="Phobius"/>
    </source>
</evidence>
<feature type="transmembrane region" description="Helical" evidence="1">
    <location>
        <begin position="41"/>
        <end position="64"/>
    </location>
</feature>
<keyword evidence="1" id="KW-1133">Transmembrane helix</keyword>
<dbReference type="EMBL" id="JAFICZ010000001">
    <property type="protein sequence ID" value="MBP1295774.1"/>
    <property type="molecule type" value="Genomic_DNA"/>
</dbReference>
<dbReference type="AlphaFoldDB" id="A0A8I1Y6S6"/>
<comment type="caution">
    <text evidence="2">The sequence shown here is derived from an EMBL/GenBank/DDBJ whole genome shotgun (WGS) entry which is preliminary data.</text>
</comment>
<keyword evidence="1" id="KW-0472">Membrane</keyword>
<evidence type="ECO:0000313" key="3">
    <source>
        <dbReference type="Proteomes" id="UP000673383"/>
    </source>
</evidence>
<reference evidence="2" key="1">
    <citation type="submission" date="2021-02" db="EMBL/GenBank/DDBJ databases">
        <title>Genomic Encyclopedia of Type Strains, Phase IV (KMG-V): Genome sequencing to study the core and pangenomes of soil and plant-associated prokaryotes.</title>
        <authorList>
            <person name="Whitman W."/>
        </authorList>
    </citation>
    <scope>NUCLEOTIDE SEQUENCE</scope>
    <source>
        <strain evidence="2">USDA 406</strain>
    </source>
</reference>
<name>A0A8I1Y6S6_BRAEL</name>
<dbReference type="RefSeq" id="WP_028337722.1">
    <property type="nucleotide sequence ID" value="NZ_JAFICZ010000001.1"/>
</dbReference>
<sequence length="133" mass="14585">MSYSAGGDRLTPFAFAAVVYLIALLPSIAVIAHLLPRARKLFMTISTRAIVTAAVVINIISIGLSEVQRRQLGSTAIDATLELRRIEQQRLAQQSIELDRTYKLIAEVNNRISMIQAQLLGLQARAQAVNDAK</sequence>
<feature type="transmembrane region" description="Helical" evidence="1">
    <location>
        <begin position="12"/>
        <end position="35"/>
    </location>
</feature>
<gene>
    <name evidence="2" type="ORF">JOH49_005527</name>
</gene>
<organism evidence="2 3">
    <name type="scientific">Bradyrhizobium elkanii</name>
    <dbReference type="NCBI Taxonomy" id="29448"/>
    <lineage>
        <taxon>Bacteria</taxon>
        <taxon>Pseudomonadati</taxon>
        <taxon>Pseudomonadota</taxon>
        <taxon>Alphaproteobacteria</taxon>
        <taxon>Hyphomicrobiales</taxon>
        <taxon>Nitrobacteraceae</taxon>
        <taxon>Bradyrhizobium</taxon>
    </lineage>
</organism>
<proteinExistence type="predicted"/>
<keyword evidence="1" id="KW-0812">Transmembrane</keyword>
<accession>A0A8I1Y6S6</accession>
<protein>
    <submittedName>
        <fullName evidence="2">Uncharacterized protein</fullName>
    </submittedName>
</protein>